<name>A0A6P2R1X5_BURL3</name>
<dbReference type="Gene3D" id="3.40.50.300">
    <property type="entry name" value="P-loop containing nucleotide triphosphate hydrolases"/>
    <property type="match status" value="1"/>
</dbReference>
<dbReference type="SUPFAM" id="SSF52540">
    <property type="entry name" value="P-loop containing nucleoside triphosphate hydrolases"/>
    <property type="match status" value="1"/>
</dbReference>
<dbReference type="AlphaFoldDB" id="A0A6P2R1X5"/>
<dbReference type="GO" id="GO:0006302">
    <property type="term" value="P:double-strand break repair"/>
    <property type="evidence" value="ECO:0007669"/>
    <property type="project" value="TreeGrafter"/>
</dbReference>
<dbReference type="GO" id="GO:0000731">
    <property type="term" value="P:DNA synthesis involved in DNA repair"/>
    <property type="evidence" value="ECO:0007669"/>
    <property type="project" value="TreeGrafter"/>
</dbReference>
<dbReference type="EMBL" id="CABVPW010000036">
    <property type="protein sequence ID" value="VWC25734.1"/>
    <property type="molecule type" value="Genomic_DNA"/>
</dbReference>
<evidence type="ECO:0000259" key="1">
    <source>
        <dbReference type="Pfam" id="PF13166"/>
    </source>
</evidence>
<dbReference type="InterPro" id="IPR027417">
    <property type="entry name" value="P-loop_NTPase"/>
</dbReference>
<dbReference type="Pfam" id="PF13166">
    <property type="entry name" value="AAA_13"/>
    <property type="match status" value="1"/>
</dbReference>
<proteinExistence type="predicted"/>
<dbReference type="PANTHER" id="PTHR32182">
    <property type="entry name" value="DNA REPLICATION AND REPAIR PROTEIN RECF"/>
    <property type="match status" value="1"/>
</dbReference>
<gene>
    <name evidence="2" type="ORF">BLA23254_06052</name>
</gene>
<evidence type="ECO:0000313" key="2">
    <source>
        <dbReference type="EMBL" id="VWC25734.1"/>
    </source>
</evidence>
<dbReference type="PANTHER" id="PTHR32182:SF19">
    <property type="entry name" value="HOMOLOGY WITH RECF PROTEIN"/>
    <property type="match status" value="1"/>
</dbReference>
<reference evidence="2 3" key="1">
    <citation type="submission" date="2019-09" db="EMBL/GenBank/DDBJ databases">
        <authorList>
            <person name="Depoorter E."/>
        </authorList>
    </citation>
    <scope>NUCLEOTIDE SEQUENCE [LARGE SCALE GENOMIC DNA]</scope>
    <source>
        <strain evidence="2">LMG 23254</strain>
    </source>
</reference>
<protein>
    <recommendedName>
        <fullName evidence="1">Protein CR006 P-loop domain-containing protein</fullName>
    </recommendedName>
</protein>
<dbReference type="Proteomes" id="UP000494218">
    <property type="component" value="Unassembled WGS sequence"/>
</dbReference>
<accession>A0A6P2R1X5</accession>
<organism evidence="2 3">
    <name type="scientific">Burkholderia lata (strain ATCC 17760 / DSM 23089 / LMG 22485 / NCIMB 9086 / R18194 / 383)</name>
    <dbReference type="NCBI Taxonomy" id="482957"/>
    <lineage>
        <taxon>Bacteria</taxon>
        <taxon>Pseudomonadati</taxon>
        <taxon>Pseudomonadota</taxon>
        <taxon>Betaproteobacteria</taxon>
        <taxon>Burkholderiales</taxon>
        <taxon>Burkholderiaceae</taxon>
        <taxon>Burkholderia</taxon>
        <taxon>Burkholderia cepacia complex</taxon>
    </lineage>
</organism>
<sequence length="808" mass="92102">MINGIDITRFGSFSGLDWKKSIRDGGKNPQEFKRLNILYGRNYSGKTTLSRIFRALETGCLPPNYTNSEFTVHGDKGDVSQLTIGAHAYDVRVYNRDFVSENLNFLVNQTKDGEIKTFAIVGEKNKEIEDAIASISLKLGSVDEKAGLRYELDEKRKERDRTKNNHKIAFDSLEGKLRSHANDKIKQNRTYGPAVYNIDNIKKDIILVKKEGFVALTTDEQATKVNLTKQEVLPDITESVSITLKIETIANVANELLGKQIKPSQAIQELLHDSALQLWVKQGIPLHKEKRDTCAFCRQSLPHDIWQALDSHFNQESSDLESDLDACVSLVDSEINRIPGFVTLTGDKFYAEEKVSFETKKKLLEECLRIYRQDLGSLRVALKTRKNSPFQPVVMPPFMHNSAEIQGYVDDINALITKSNSKGSSLDKDKESAREALRLTDVASFITDIKYDMEQIRITELKTEADNANTAHSYAQDEITALESEITSLQGQQQDERKGAERVNALLNHFFGHDGIKLEAKENTEKSAVRFEVMRDGKSAFNLSEGECSLIAFCYFMAKLEESNNKGKDLIIYIDDPISSLDGNHIFFMFSLIESLIAKPIKNADKSNGYRYHQLFISTHNLDFLKYLKRLSIPKKKIQVGDERPRSMDDNEHFMVERNGANSNIVLMPSYLKDYITEFNYLFHQIYKCRNQHVAQGEYEPFYGFGNNLRKFLEAFLFFKFPYHDDKNDAFERIKKFFGDEDVAAIALVNRLNNEFSHLESIPDRGFKPVEIPEIAKVANFVLDKIYTADPGQYNALLKSIGEPARTE</sequence>
<feature type="domain" description="Protein CR006 P-loop" evidence="1">
    <location>
        <begin position="26"/>
        <end position="783"/>
    </location>
</feature>
<dbReference type="RefSeq" id="WP_175034354.1">
    <property type="nucleotide sequence ID" value="NZ_CABVPW010000036.1"/>
</dbReference>
<dbReference type="InterPro" id="IPR026866">
    <property type="entry name" value="CR006_AAA"/>
</dbReference>
<evidence type="ECO:0000313" key="3">
    <source>
        <dbReference type="Proteomes" id="UP000494218"/>
    </source>
</evidence>